<organism evidence="2 3">
    <name type="scientific">Mesotoga infera</name>
    <dbReference type="NCBI Taxonomy" id="1236046"/>
    <lineage>
        <taxon>Bacteria</taxon>
        <taxon>Thermotogati</taxon>
        <taxon>Thermotogota</taxon>
        <taxon>Thermotogae</taxon>
        <taxon>Kosmotogales</taxon>
        <taxon>Kosmotogaceae</taxon>
        <taxon>Mesotoga</taxon>
    </lineage>
</organism>
<protein>
    <recommendedName>
        <fullName evidence="1">Dipeptidase</fullName>
        <ecNumber evidence="1">3.4.-.-</ecNumber>
    </recommendedName>
</protein>
<dbReference type="EMBL" id="LS974202">
    <property type="protein sequence ID" value="SSC13585.1"/>
    <property type="molecule type" value="Genomic_DNA"/>
</dbReference>
<sequence>MKIKFKVLMLLTVFLFLLGGTALTCTIIAVGKDAMADGSTVITHNDDSSVADFRLWIIPAMDWPEGSMRDIVVDSHNYIDYGNYPNVDIGNKGILVGQIPQVPHTYRYFHSRYSFINEMGVAMGESTSSARRELREARGMIDCWTIQDIALERAKTAREAVRIMGDLVEEYGWYGSGEIINVTDGNEVWICEFYGRDLWIALRMPDDCVYVGANTFRIRDVDFEDTENVMHSPNLISYAVEQGWYDPNSGEPFRPVDVYAPRTKGNIREWRAFDLLAPSMGFEYLEVHYPLWIKPDKKLTVWDIFTISGDWYEGTQFDLTKGFGAGPFGDPFASYTTGGRQRPIGIPLTCYLQISQIKSWLPPEIGALVWFGYGAVGTSYQTPLWPIMAELPEFYRTGSRYEIFRRDSGWWTNTYVQEMARRRFSDAIVDLRNFRDPKMETIYNTVPKIQELAAKVYETDRDAAIAIISDYAYNTAVAWQADWLKLGDMLMGKYAADRVNFGGTNYPKEWRDALTFINENFSTEK</sequence>
<comment type="catalytic activity">
    <reaction evidence="1">
        <text>an L-aminoacyl-L-amino acid + H2O = 2 an L-alpha-amino acid</text>
        <dbReference type="Rhea" id="RHEA:48940"/>
        <dbReference type="ChEBI" id="CHEBI:15377"/>
        <dbReference type="ChEBI" id="CHEBI:59869"/>
        <dbReference type="ChEBI" id="CHEBI:77460"/>
    </reaction>
</comment>
<dbReference type="EC" id="3.4.-.-" evidence="1"/>
<keyword evidence="1" id="KW-0224">Dipeptidase</keyword>
<dbReference type="GO" id="GO:0006508">
    <property type="term" value="P:proteolysis"/>
    <property type="evidence" value="ECO:0007669"/>
    <property type="project" value="UniProtKB-KW"/>
</dbReference>
<dbReference type="GO" id="GO:0016805">
    <property type="term" value="F:dipeptidase activity"/>
    <property type="evidence" value="ECO:0007669"/>
    <property type="project" value="UniProtKB-KW"/>
</dbReference>
<keyword evidence="1" id="KW-0645">Protease</keyword>
<name>A0A7Z7PRL8_9BACT</name>
<dbReference type="RefSeq" id="WP_169699718.1">
    <property type="nucleotide sequence ID" value="NZ_LS974202.1"/>
</dbReference>
<dbReference type="GO" id="GO:0070004">
    <property type="term" value="F:cysteine-type exopeptidase activity"/>
    <property type="evidence" value="ECO:0007669"/>
    <property type="project" value="InterPro"/>
</dbReference>
<accession>A0A7Z7PRL8</accession>
<evidence type="ECO:0000313" key="2">
    <source>
        <dbReference type="EMBL" id="SSC13585.1"/>
    </source>
</evidence>
<evidence type="ECO:0000256" key="1">
    <source>
        <dbReference type="RuleBase" id="RU364089"/>
    </source>
</evidence>
<dbReference type="InterPro" id="IPR005322">
    <property type="entry name" value="Peptidase_C69"/>
</dbReference>
<dbReference type="PANTHER" id="PTHR12994:SF17">
    <property type="entry name" value="LD30995P"/>
    <property type="match status" value="1"/>
</dbReference>
<dbReference type="AlphaFoldDB" id="A0A7Z7PRL8"/>
<dbReference type="Gene3D" id="3.60.60.10">
    <property type="entry name" value="Penicillin V Acylase, Chain A"/>
    <property type="match status" value="1"/>
</dbReference>
<keyword evidence="1" id="KW-0378">Hydrolase</keyword>
<gene>
    <name evidence="2" type="ORF">MESINF_2145</name>
</gene>
<dbReference type="PANTHER" id="PTHR12994">
    <property type="entry name" value="SECERNIN"/>
    <property type="match status" value="1"/>
</dbReference>
<proteinExistence type="inferred from homology"/>
<dbReference type="KEGG" id="minf:MESINF_2145"/>
<evidence type="ECO:0000313" key="3">
    <source>
        <dbReference type="Proteomes" id="UP000250796"/>
    </source>
</evidence>
<dbReference type="Pfam" id="PF03577">
    <property type="entry name" value="Peptidase_C69"/>
    <property type="match status" value="1"/>
</dbReference>
<comment type="similarity">
    <text evidence="1">Belongs to the peptidase C69 family.</text>
</comment>
<reference evidence="2 3" key="1">
    <citation type="submission" date="2017-01" db="EMBL/GenBank/DDBJ databases">
        <authorList>
            <person name="Erauso G."/>
        </authorList>
    </citation>
    <scope>NUCLEOTIDE SEQUENCE [LARGE SCALE GENOMIC DNA]</scope>
    <source>
        <strain evidence="2">MESINF1</strain>
    </source>
</reference>
<keyword evidence="3" id="KW-1185">Reference proteome</keyword>
<dbReference type="Proteomes" id="UP000250796">
    <property type="component" value="Chromosome MESINF"/>
</dbReference>